<organism evidence="3 4">
    <name type="scientific">Pseudaeromonas sharmana</name>
    <dbReference type="NCBI Taxonomy" id="328412"/>
    <lineage>
        <taxon>Bacteria</taxon>
        <taxon>Pseudomonadati</taxon>
        <taxon>Pseudomonadota</taxon>
        <taxon>Gammaproteobacteria</taxon>
        <taxon>Aeromonadales</taxon>
        <taxon>Aeromonadaceae</taxon>
        <taxon>Pseudaeromonas</taxon>
    </lineage>
</organism>
<dbReference type="PANTHER" id="PTHR47307">
    <property type="entry name" value="GLUTATHIONE-REGULATED POTASSIUM-EFFLUX SYSTEM ANCILLARY PROTEIN KEFG"/>
    <property type="match status" value="1"/>
</dbReference>
<dbReference type="Pfam" id="PF02525">
    <property type="entry name" value="Flavodoxin_2"/>
    <property type="match status" value="1"/>
</dbReference>
<accession>A0ABV8CMY6</accession>
<evidence type="ECO:0000313" key="3">
    <source>
        <dbReference type="EMBL" id="MFC3913370.1"/>
    </source>
</evidence>
<evidence type="ECO:0000259" key="2">
    <source>
        <dbReference type="Pfam" id="PF02525"/>
    </source>
</evidence>
<evidence type="ECO:0000313" key="4">
    <source>
        <dbReference type="Proteomes" id="UP001595692"/>
    </source>
</evidence>
<keyword evidence="1" id="KW-0560">Oxidoreductase</keyword>
<protein>
    <submittedName>
        <fullName evidence="3">NAD(P)H-dependent oxidoreductase</fullName>
    </submittedName>
</protein>
<reference evidence="4" key="1">
    <citation type="journal article" date="2019" name="Int. J. Syst. Evol. Microbiol.">
        <title>The Global Catalogue of Microorganisms (GCM) 10K type strain sequencing project: providing services to taxonomists for standard genome sequencing and annotation.</title>
        <authorList>
            <consortium name="The Broad Institute Genomics Platform"/>
            <consortium name="The Broad Institute Genome Sequencing Center for Infectious Disease"/>
            <person name="Wu L."/>
            <person name="Ma J."/>
        </authorList>
    </citation>
    <scope>NUCLEOTIDE SEQUENCE [LARGE SCALE GENOMIC DNA]</scope>
    <source>
        <strain evidence="4">CCUG 54939</strain>
    </source>
</reference>
<comment type="caution">
    <text evidence="3">The sequence shown here is derived from an EMBL/GenBank/DDBJ whole genome shotgun (WGS) entry which is preliminary data.</text>
</comment>
<gene>
    <name evidence="3" type="ORF">ACFOSS_07835</name>
</gene>
<dbReference type="Gene3D" id="3.40.50.360">
    <property type="match status" value="1"/>
</dbReference>
<keyword evidence="4" id="KW-1185">Reference proteome</keyword>
<proteinExistence type="predicted"/>
<feature type="domain" description="Flavodoxin-like fold" evidence="2">
    <location>
        <begin position="2"/>
        <end position="170"/>
    </location>
</feature>
<dbReference type="EMBL" id="JBHSAF010000007">
    <property type="protein sequence ID" value="MFC3913370.1"/>
    <property type="molecule type" value="Genomic_DNA"/>
</dbReference>
<dbReference type="SUPFAM" id="SSF52218">
    <property type="entry name" value="Flavoproteins"/>
    <property type="match status" value="1"/>
</dbReference>
<dbReference type="Proteomes" id="UP001595692">
    <property type="component" value="Unassembled WGS sequence"/>
</dbReference>
<name>A0ABV8CMY6_9GAMM</name>
<sequence>MKKILILFAHPGYNRSHANKALLQALRKVEGIHVHDLYQRYPNMFIDVAYEQQLLQEHDIIVFQHPLYWYSAPAIIKEWMDQVLEYGFAFGPEGHALKGKLLLSAITTGGSQESYTSHGHNRRAVIEYLLPFRQTAWLCGMRYLPPFVLYSYHTIQDAKLLRDTAQEYRRLLIALRDGTLSADSLQRATYLTDLIEELP</sequence>
<dbReference type="InterPro" id="IPR046980">
    <property type="entry name" value="KefG/KefF"/>
</dbReference>
<dbReference type="InterPro" id="IPR003680">
    <property type="entry name" value="Flavodoxin_fold"/>
</dbReference>
<evidence type="ECO:0000256" key="1">
    <source>
        <dbReference type="ARBA" id="ARBA00023002"/>
    </source>
</evidence>
<dbReference type="RefSeq" id="WP_377151667.1">
    <property type="nucleotide sequence ID" value="NZ_JBHSAF010000007.1"/>
</dbReference>
<dbReference type="PANTHER" id="PTHR47307:SF1">
    <property type="entry name" value="GLUTATHIONE-REGULATED POTASSIUM-EFFLUX SYSTEM ANCILLARY PROTEIN KEFG"/>
    <property type="match status" value="1"/>
</dbReference>
<dbReference type="InterPro" id="IPR029039">
    <property type="entry name" value="Flavoprotein-like_sf"/>
</dbReference>